<dbReference type="PANTHER" id="PTHR12790">
    <property type="entry name" value="TRANSCRIPTION INITIATION FACTOR IA RRN3"/>
    <property type="match status" value="1"/>
</dbReference>
<keyword evidence="3" id="KW-1185">Reference proteome</keyword>
<dbReference type="PANTHER" id="PTHR12790:SF0">
    <property type="entry name" value="RNA POLYMERASE I-SPECIFIC TRANSCRIPTION INITIATION FACTOR RRN3-RELATED"/>
    <property type="match status" value="1"/>
</dbReference>
<dbReference type="EMBL" id="JARQZJ010000016">
    <property type="protein sequence ID" value="KAK9873181.1"/>
    <property type="molecule type" value="Genomic_DNA"/>
</dbReference>
<evidence type="ECO:0000313" key="2">
    <source>
        <dbReference type="EMBL" id="KAK9873181.1"/>
    </source>
</evidence>
<dbReference type="Pfam" id="PF05327">
    <property type="entry name" value="RRN3"/>
    <property type="match status" value="1"/>
</dbReference>
<name>A0AAW1TZN3_9CUCU</name>
<organism evidence="2 3">
    <name type="scientific">Henosepilachna vigintioctopunctata</name>
    <dbReference type="NCBI Taxonomy" id="420089"/>
    <lineage>
        <taxon>Eukaryota</taxon>
        <taxon>Metazoa</taxon>
        <taxon>Ecdysozoa</taxon>
        <taxon>Arthropoda</taxon>
        <taxon>Hexapoda</taxon>
        <taxon>Insecta</taxon>
        <taxon>Pterygota</taxon>
        <taxon>Neoptera</taxon>
        <taxon>Endopterygota</taxon>
        <taxon>Coleoptera</taxon>
        <taxon>Polyphaga</taxon>
        <taxon>Cucujiformia</taxon>
        <taxon>Coccinelloidea</taxon>
        <taxon>Coccinellidae</taxon>
        <taxon>Epilachninae</taxon>
        <taxon>Epilachnini</taxon>
        <taxon>Henosepilachna</taxon>
    </lineage>
</organism>
<gene>
    <name evidence="2" type="ORF">WA026_021414</name>
</gene>
<accession>A0AAW1TZN3</accession>
<proteinExistence type="inferred from homology"/>
<evidence type="ECO:0008006" key="4">
    <source>
        <dbReference type="Google" id="ProtNLM"/>
    </source>
</evidence>
<dbReference type="AlphaFoldDB" id="A0AAW1TZN3"/>
<dbReference type="InterPro" id="IPR007991">
    <property type="entry name" value="RNA_pol_I_trans_ini_fac_RRN3"/>
</dbReference>
<evidence type="ECO:0000313" key="3">
    <source>
        <dbReference type="Proteomes" id="UP001431783"/>
    </source>
</evidence>
<dbReference type="GO" id="GO:0006361">
    <property type="term" value="P:transcription initiation at RNA polymerase I promoter"/>
    <property type="evidence" value="ECO:0007669"/>
    <property type="project" value="InterPro"/>
</dbReference>
<comment type="caution">
    <text evidence="2">The sequence shown here is derived from an EMBL/GenBank/DDBJ whole genome shotgun (WGS) entry which is preliminary data.</text>
</comment>
<dbReference type="Proteomes" id="UP001431783">
    <property type="component" value="Unassembled WGS sequence"/>
</dbReference>
<protein>
    <recommendedName>
        <fullName evidence="4">RNA polymerase I-specific transcription initiation factor RRN3</fullName>
    </recommendedName>
</protein>
<dbReference type="GO" id="GO:0001181">
    <property type="term" value="F:RNA polymerase I general transcription initiation factor activity"/>
    <property type="evidence" value="ECO:0007669"/>
    <property type="project" value="InterPro"/>
</dbReference>
<reference evidence="2 3" key="1">
    <citation type="submission" date="2023-03" db="EMBL/GenBank/DDBJ databases">
        <title>Genome insight into feeding habits of ladybird beetles.</title>
        <authorList>
            <person name="Li H.-S."/>
            <person name="Huang Y.-H."/>
            <person name="Pang H."/>
        </authorList>
    </citation>
    <scope>NUCLEOTIDE SEQUENCE [LARGE SCALE GENOMIC DNA]</scope>
    <source>
        <strain evidence="2">SYSU_2023b</strain>
        <tissue evidence="2">Whole body</tissue>
    </source>
</reference>
<evidence type="ECO:0000256" key="1">
    <source>
        <dbReference type="ARBA" id="ARBA00010098"/>
    </source>
</evidence>
<dbReference type="GO" id="GO:0005634">
    <property type="term" value="C:nucleus"/>
    <property type="evidence" value="ECO:0007669"/>
    <property type="project" value="TreeGrafter"/>
</dbReference>
<dbReference type="GO" id="GO:0001042">
    <property type="term" value="F:RNA polymerase I core binding"/>
    <property type="evidence" value="ECO:0007669"/>
    <property type="project" value="TreeGrafter"/>
</dbReference>
<comment type="similarity">
    <text evidence="1">Belongs to the RRN3 family.</text>
</comment>
<sequence length="596" mass="69232">MSLCSSLTPSILKKTSTLQERLKISSSVNKVRFVLPHSKNVSNILRNFLKHENVRDYENLICLIRDSELLDEDLSSLLEEATQCISLMGSQMRLFLDVLLSVRWADRGDKLVNNYQSFLVNLLAAHNYHAKVVIDHLISLFIPSPNEEPWENGVPSDSDCLKCANVHSVLNTLFKIVPMCKDIFLNSLITQYPYFKRGAHINEYYLHNLLWILDYQPWFSANIFHLIFSKLVLMDVNVPKEFIQQAYAGDEEEMFPMDDTRTIKSTTSLVSNNVIVDTLDICLDRLFSYLINECHNSKTQELDWDKTKEIYKHLTKIFDEIILPTYNSHHIQFCWFVLCGFKLTIAEAFLDHLWKKVINPNVPAVLRQSSVEYMASLVARASYITLKMMKFILEQLATWIHSYINTQDGLECVNSDLRIHSVFYSVCQALFYLTTFRHREMIGSKKNMAFLQNLNFTKIVTSRLNPLKVCQPAVVQNFAAFTRNYQLAYCYSIIEHNSRNMMPTIYQNEKGTVVQMNAVLETKYPFDPFVLKRSGEKIRPFYREYEEMDLNTIGDHNVVKDSEMTEVDDFLDQNVDTSKCTQFSYGTSPGFKFNLH</sequence>